<keyword evidence="1" id="KW-0479">Metal-binding</keyword>
<dbReference type="SMART" id="SM00184">
    <property type="entry name" value="RING"/>
    <property type="match status" value="2"/>
</dbReference>
<dbReference type="InterPro" id="IPR027370">
    <property type="entry name" value="Znf-RING_euk"/>
</dbReference>
<dbReference type="SUPFAM" id="SSF57850">
    <property type="entry name" value="RING/U-box"/>
    <property type="match status" value="1"/>
</dbReference>
<dbReference type="PANTHER" id="PTHR13063:SF10">
    <property type="entry name" value="NITRIC OXIDE SYNTHASE-INTERACTING PROTEIN"/>
    <property type="match status" value="1"/>
</dbReference>
<keyword evidence="3" id="KW-0862">Zinc</keyword>
<keyword evidence="8" id="KW-1185">Reference proteome</keyword>
<dbReference type="InterPro" id="IPR001841">
    <property type="entry name" value="Znf_RING"/>
</dbReference>
<evidence type="ECO:0000256" key="4">
    <source>
        <dbReference type="PROSITE-ProRule" id="PRU00175"/>
    </source>
</evidence>
<gene>
    <name evidence="7" type="ORF">GLX27_003096</name>
</gene>
<dbReference type="Gene3D" id="3.30.40.10">
    <property type="entry name" value="Zinc/RING finger domain, C3HC4 (zinc finger)"/>
    <property type="match status" value="2"/>
</dbReference>
<dbReference type="EMBL" id="CP046236">
    <property type="protein sequence ID" value="WFD48426.1"/>
    <property type="molecule type" value="Genomic_DNA"/>
</dbReference>
<dbReference type="InterPro" id="IPR011011">
    <property type="entry name" value="Znf_FYVE_PHD"/>
</dbReference>
<dbReference type="InterPro" id="IPR013083">
    <property type="entry name" value="Znf_RING/FYVE/PHD"/>
</dbReference>
<feature type="compositionally biased region" description="Basic and acidic residues" evidence="5">
    <location>
        <begin position="85"/>
        <end position="111"/>
    </location>
</feature>
<evidence type="ECO:0000256" key="2">
    <source>
        <dbReference type="ARBA" id="ARBA00022771"/>
    </source>
</evidence>
<dbReference type="Proteomes" id="UP000818624">
    <property type="component" value="Chromosome 3"/>
</dbReference>
<evidence type="ECO:0000256" key="3">
    <source>
        <dbReference type="ARBA" id="ARBA00022833"/>
    </source>
</evidence>
<organism evidence="7 8">
    <name type="scientific">Malassezia furfur</name>
    <name type="common">Pityriasis versicolor infection agent</name>
    <name type="synonym">Pityrosporum furfur</name>
    <dbReference type="NCBI Taxonomy" id="55194"/>
    <lineage>
        <taxon>Eukaryota</taxon>
        <taxon>Fungi</taxon>
        <taxon>Dikarya</taxon>
        <taxon>Basidiomycota</taxon>
        <taxon>Ustilaginomycotina</taxon>
        <taxon>Malasseziomycetes</taxon>
        <taxon>Malasseziales</taxon>
        <taxon>Malasseziaceae</taxon>
        <taxon>Malassezia</taxon>
    </lineage>
</organism>
<feature type="domain" description="RING-type" evidence="6">
    <location>
        <begin position="216"/>
        <end position="265"/>
    </location>
</feature>
<reference evidence="7 8" key="1">
    <citation type="journal article" date="2020" name="Elife">
        <title>Loss of centromere function drives karyotype evolution in closely related Malassezia species.</title>
        <authorList>
            <person name="Sankaranarayanan S.R."/>
            <person name="Ianiri G."/>
            <person name="Coelho M.A."/>
            <person name="Reza M.H."/>
            <person name="Thimmappa B.C."/>
            <person name="Ganguly P."/>
            <person name="Vadnala R.N."/>
            <person name="Sun S."/>
            <person name="Siddharthan R."/>
            <person name="Tellgren-Roth C."/>
            <person name="Dawson T.L."/>
            <person name="Heitman J."/>
            <person name="Sanyal K."/>
        </authorList>
    </citation>
    <scope>NUCLEOTIDE SEQUENCE [LARGE SCALE GENOMIC DNA]</scope>
    <source>
        <strain evidence="7">CBS14141</strain>
    </source>
</reference>
<evidence type="ECO:0000256" key="5">
    <source>
        <dbReference type="SAM" id="MobiDB-lite"/>
    </source>
</evidence>
<feature type="region of interest" description="Disordered" evidence="5">
    <location>
        <begin position="85"/>
        <end position="155"/>
    </location>
</feature>
<evidence type="ECO:0000313" key="7">
    <source>
        <dbReference type="EMBL" id="WFD48426.1"/>
    </source>
</evidence>
<protein>
    <recommendedName>
        <fullName evidence="6">RING-type domain-containing protein</fullName>
    </recommendedName>
</protein>
<accession>A0ABY8ESJ4</accession>
<feature type="compositionally biased region" description="Basic and acidic residues" evidence="5">
    <location>
        <begin position="127"/>
        <end position="145"/>
    </location>
</feature>
<dbReference type="InterPro" id="IPR016818">
    <property type="entry name" value="NOSIP"/>
</dbReference>
<sequence length="301" mass="33365">MARHSKHNTASGHFTYAEYQMLKDRWGSRKLRLTVESMRAFYACCLCLQDAQRPVCCAQGHVFCKECILSDLVTQKKQLTEHSKRRAELAQRQSEEEAEAAARAEQRRIAAFEEASNALPHEATKRKRDDESAADDVSKHARTDAAKPGAANPAFWLPSMAPEVEADTLRELAKDDRPSTTLCIAGSEKPHKLTMKGLVPVHFGTRTVDTQTQHYCPSCKKELPLTAQVYVLRKCGHVLCSSCTKELVHAPLARHDEAVACPECSERVRKSEDVIAIVREGTGFASGGRSEAQAKGIMFQG</sequence>
<evidence type="ECO:0000313" key="8">
    <source>
        <dbReference type="Proteomes" id="UP000818624"/>
    </source>
</evidence>
<evidence type="ECO:0000256" key="1">
    <source>
        <dbReference type="ARBA" id="ARBA00022723"/>
    </source>
</evidence>
<evidence type="ECO:0000259" key="6">
    <source>
        <dbReference type="PROSITE" id="PS50089"/>
    </source>
</evidence>
<dbReference type="SUPFAM" id="SSF57903">
    <property type="entry name" value="FYVE/PHD zinc finger"/>
    <property type="match status" value="1"/>
</dbReference>
<name>A0ABY8ESJ4_MALFU</name>
<proteinExistence type="predicted"/>
<keyword evidence="2 4" id="KW-0863">Zinc-finger</keyword>
<dbReference type="PANTHER" id="PTHR13063">
    <property type="entry name" value="ENOS INTERACTING PROTEIN"/>
    <property type="match status" value="1"/>
</dbReference>
<dbReference type="Pfam" id="PF13445">
    <property type="entry name" value="zf-RING_UBOX"/>
    <property type="match status" value="1"/>
</dbReference>
<dbReference type="PROSITE" id="PS50089">
    <property type="entry name" value="ZF_RING_2"/>
    <property type="match status" value="1"/>
</dbReference>